<dbReference type="EMBL" id="AP022839">
    <property type="protein sequence ID" value="BCA96239.1"/>
    <property type="molecule type" value="Genomic_DNA"/>
</dbReference>
<evidence type="ECO:0008006" key="3">
    <source>
        <dbReference type="Google" id="ProtNLM"/>
    </source>
</evidence>
<dbReference type="InterPro" id="IPR011250">
    <property type="entry name" value="OMP/PagP_B-barrel"/>
</dbReference>
<reference evidence="1" key="1">
    <citation type="journal article" date="2020" name="Microbiol. Resour. Announc.">
        <title>Complete Genome Sequence of Novel Psychrotolerant Legionella Strain TUM19329, Isolated from Antarctic Lake Sediment.</title>
        <authorList>
            <person name="Shimada S."/>
            <person name="Nakai R."/>
            <person name="Aoki K."/>
            <person name="Shimoeda N."/>
            <person name="Ohno G."/>
            <person name="Miyazaki Y."/>
            <person name="Kudoh S."/>
            <person name="Imura S."/>
            <person name="Watanabe K."/>
            <person name="Ishii Y."/>
            <person name="Tateda K."/>
        </authorList>
    </citation>
    <scope>NUCLEOTIDE SEQUENCE [LARGE SCALE GENOMIC DNA]</scope>
    <source>
        <strain evidence="1">TUM19329</strain>
    </source>
</reference>
<keyword evidence="2" id="KW-1185">Reference proteome</keyword>
<evidence type="ECO:0000313" key="2">
    <source>
        <dbReference type="Proteomes" id="UP000502894"/>
    </source>
</evidence>
<gene>
    <name evidence="1" type="ORF">TUM19329_26000</name>
</gene>
<dbReference type="AlphaFoldDB" id="A0A6F8T704"/>
<dbReference type="Gene3D" id="2.40.160.20">
    <property type="match status" value="1"/>
</dbReference>
<evidence type="ECO:0000313" key="1">
    <source>
        <dbReference type="EMBL" id="BCA96239.1"/>
    </source>
</evidence>
<dbReference type="Proteomes" id="UP000502894">
    <property type="component" value="Chromosome"/>
</dbReference>
<proteinExistence type="predicted"/>
<sequence>MGDTRPLYPWFASIGTGYSWTNEPGIINPDPTFWDFSNEGYDSPLGNKGFYTFSIGKQVHEYVDLSLMYLNHEVFNYQKFQTGGGTTVGFTGTSRTRYFQLQNRALLVNGFLHPANYLYNPVGLELTPYIGGGIGFSNNEVQDFHTVGTTTVAGVAIGSTSSIGDDTSRNKFAWQGTVGLNIRPQQSHLSANIGYRYFDGGRFEGPGTVFTNSDGFETSIPWSGRLKANQLFVEFQYSV</sequence>
<organism evidence="1 2">
    <name type="scientific">Legionella antarctica</name>
    <dbReference type="NCBI Taxonomy" id="2708020"/>
    <lineage>
        <taxon>Bacteria</taxon>
        <taxon>Pseudomonadati</taxon>
        <taxon>Pseudomonadota</taxon>
        <taxon>Gammaproteobacteria</taxon>
        <taxon>Legionellales</taxon>
        <taxon>Legionellaceae</taxon>
        <taxon>Legionella</taxon>
    </lineage>
</organism>
<dbReference type="KEGG" id="lant:TUM19329_26000"/>
<accession>A0A6F8T704</accession>
<dbReference type="SUPFAM" id="SSF56925">
    <property type="entry name" value="OMPA-like"/>
    <property type="match status" value="1"/>
</dbReference>
<protein>
    <recommendedName>
        <fullName evidence="3">Opacity protein and related surface antigens</fullName>
    </recommendedName>
</protein>
<name>A0A6F8T704_9GAMM</name>